<dbReference type="GO" id="GO:0003924">
    <property type="term" value="F:GTPase activity"/>
    <property type="evidence" value="ECO:0007669"/>
    <property type="project" value="InterPro"/>
</dbReference>
<reference evidence="3" key="1">
    <citation type="submission" date="2016-06" db="UniProtKB">
        <authorList>
            <consortium name="WormBaseParasite"/>
        </authorList>
    </citation>
    <scope>IDENTIFICATION</scope>
</reference>
<dbReference type="SUPFAM" id="SSF52540">
    <property type="entry name" value="P-loop containing nucleoside triphosphate hydrolases"/>
    <property type="match status" value="1"/>
</dbReference>
<evidence type="ECO:0000313" key="1">
    <source>
        <dbReference type="EMBL" id="VDK48601.1"/>
    </source>
</evidence>
<dbReference type="OrthoDB" id="10020961at2759"/>
<accession>A0A183D8H2</accession>
<dbReference type="Gene3D" id="3.40.50.300">
    <property type="entry name" value="P-loop containing nucleotide triphosphate hydrolases"/>
    <property type="match status" value="1"/>
</dbReference>
<dbReference type="WBParaSite" id="GPUH_0000502001-mRNA-1">
    <property type="protein sequence ID" value="GPUH_0000502001-mRNA-1"/>
    <property type="gene ID" value="GPUH_0000502001"/>
</dbReference>
<proteinExistence type="predicted"/>
<dbReference type="AlphaFoldDB" id="A0A183D8H2"/>
<name>A0A183D8H2_9BILA</name>
<protein>
    <submittedName>
        <fullName evidence="3">G domain-containing protein</fullName>
    </submittedName>
</protein>
<evidence type="ECO:0000313" key="2">
    <source>
        <dbReference type="Proteomes" id="UP000271098"/>
    </source>
</evidence>
<dbReference type="Pfam" id="PF00071">
    <property type="entry name" value="Ras"/>
    <property type="match status" value="1"/>
</dbReference>
<dbReference type="EMBL" id="UYRT01010099">
    <property type="protein sequence ID" value="VDK48601.1"/>
    <property type="molecule type" value="Genomic_DNA"/>
</dbReference>
<dbReference type="Proteomes" id="UP000271098">
    <property type="component" value="Unassembled WGS sequence"/>
</dbReference>
<gene>
    <name evidence="1" type="ORF">GPUH_LOCUS5012</name>
</gene>
<reference evidence="1 2" key="2">
    <citation type="submission" date="2018-11" db="EMBL/GenBank/DDBJ databases">
        <authorList>
            <consortium name="Pathogen Informatics"/>
        </authorList>
    </citation>
    <scope>NUCLEOTIDE SEQUENCE [LARGE SCALE GENOMIC DNA]</scope>
</reference>
<organism evidence="3">
    <name type="scientific">Gongylonema pulchrum</name>
    <dbReference type="NCBI Taxonomy" id="637853"/>
    <lineage>
        <taxon>Eukaryota</taxon>
        <taxon>Metazoa</taxon>
        <taxon>Ecdysozoa</taxon>
        <taxon>Nematoda</taxon>
        <taxon>Chromadorea</taxon>
        <taxon>Rhabditida</taxon>
        <taxon>Spirurina</taxon>
        <taxon>Spiruromorpha</taxon>
        <taxon>Spiruroidea</taxon>
        <taxon>Gongylonematidae</taxon>
        <taxon>Gongylonema</taxon>
    </lineage>
</organism>
<dbReference type="InterPro" id="IPR001806">
    <property type="entry name" value="Small_GTPase"/>
</dbReference>
<dbReference type="InterPro" id="IPR027417">
    <property type="entry name" value="P-loop_NTPase"/>
</dbReference>
<keyword evidence="2" id="KW-1185">Reference proteome</keyword>
<dbReference type="GO" id="GO:0005525">
    <property type="term" value="F:GTP binding"/>
    <property type="evidence" value="ECO:0007669"/>
    <property type="project" value="InterPro"/>
</dbReference>
<evidence type="ECO:0000313" key="3">
    <source>
        <dbReference type="WBParaSite" id="GPUH_0000502001-mRNA-1"/>
    </source>
</evidence>
<sequence>MSGRLSKELRQEQTERGSVKADVRILLVGEPGVGKSSLIMSLLKDRFCENVPARVDNIVIPADVTPEGVVTSIHDFCG</sequence>